<dbReference type="InterPro" id="IPR018483">
    <property type="entry name" value="Carb_kinase_FGGY_CS"/>
</dbReference>
<dbReference type="InterPro" id="IPR050406">
    <property type="entry name" value="FGGY_Carb_Kinase"/>
</dbReference>
<evidence type="ECO:0000256" key="9">
    <source>
        <dbReference type="RuleBase" id="RU003733"/>
    </source>
</evidence>
<dbReference type="Proteomes" id="UP000634004">
    <property type="component" value="Unassembled WGS sequence"/>
</dbReference>
<reference evidence="13" key="1">
    <citation type="journal article" date="2014" name="Int. J. Syst. Evol. Microbiol.">
        <title>Complete genome sequence of Corynebacterium casei LMG S-19264T (=DSM 44701T), isolated from a smear-ripened cheese.</title>
        <authorList>
            <consortium name="US DOE Joint Genome Institute (JGI-PGF)"/>
            <person name="Walter F."/>
            <person name="Albersmeier A."/>
            <person name="Kalinowski J."/>
            <person name="Ruckert C."/>
        </authorList>
    </citation>
    <scope>NUCLEOTIDE SEQUENCE</scope>
    <source>
        <strain evidence="13">KCTC 32513</strain>
    </source>
</reference>
<evidence type="ECO:0000313" key="14">
    <source>
        <dbReference type="Proteomes" id="UP000634004"/>
    </source>
</evidence>
<reference evidence="13" key="2">
    <citation type="submission" date="2020-09" db="EMBL/GenBank/DDBJ databases">
        <authorList>
            <person name="Sun Q."/>
            <person name="Kim S."/>
        </authorList>
    </citation>
    <scope>NUCLEOTIDE SEQUENCE</scope>
    <source>
        <strain evidence="13">KCTC 32513</strain>
    </source>
</reference>
<protein>
    <recommendedName>
        <fullName evidence="8 10">Xylulose kinase</fullName>
        <shortName evidence="8 10">Xylulokinase</shortName>
        <ecNumber evidence="8 10">2.7.1.17</ecNumber>
    </recommendedName>
</protein>
<comment type="similarity">
    <text evidence="1 8 9">Belongs to the FGGY kinase family.</text>
</comment>
<dbReference type="GO" id="GO:0004856">
    <property type="term" value="F:D-xylulokinase activity"/>
    <property type="evidence" value="ECO:0007669"/>
    <property type="project" value="UniProtKB-UniRule"/>
</dbReference>
<dbReference type="AlphaFoldDB" id="A0A8J3CS39"/>
<dbReference type="PANTHER" id="PTHR43095:SF6">
    <property type="entry name" value="XYLULOSE KINASE"/>
    <property type="match status" value="1"/>
</dbReference>
<dbReference type="NCBIfam" id="TIGR01312">
    <property type="entry name" value="XylB"/>
    <property type="match status" value="1"/>
</dbReference>
<comment type="catalytic activity">
    <reaction evidence="8 10">
        <text>D-xylulose + ATP = D-xylulose 5-phosphate + ADP + H(+)</text>
        <dbReference type="Rhea" id="RHEA:10964"/>
        <dbReference type="ChEBI" id="CHEBI:15378"/>
        <dbReference type="ChEBI" id="CHEBI:17140"/>
        <dbReference type="ChEBI" id="CHEBI:30616"/>
        <dbReference type="ChEBI" id="CHEBI:57737"/>
        <dbReference type="ChEBI" id="CHEBI:456216"/>
        <dbReference type="EC" id="2.7.1.17"/>
    </reaction>
</comment>
<dbReference type="GO" id="GO:0042732">
    <property type="term" value="P:D-xylose metabolic process"/>
    <property type="evidence" value="ECO:0007669"/>
    <property type="project" value="UniProtKB-KW"/>
</dbReference>
<dbReference type="InterPro" id="IPR018485">
    <property type="entry name" value="FGGY_C"/>
</dbReference>
<dbReference type="InterPro" id="IPR006000">
    <property type="entry name" value="Xylulokinase"/>
</dbReference>
<dbReference type="Pfam" id="PF02782">
    <property type="entry name" value="FGGY_C"/>
    <property type="match status" value="1"/>
</dbReference>
<dbReference type="Pfam" id="PF00370">
    <property type="entry name" value="FGGY_N"/>
    <property type="match status" value="1"/>
</dbReference>
<evidence type="ECO:0000256" key="4">
    <source>
        <dbReference type="ARBA" id="ARBA00022741"/>
    </source>
</evidence>
<evidence type="ECO:0000256" key="2">
    <source>
        <dbReference type="ARBA" id="ARBA00022629"/>
    </source>
</evidence>
<keyword evidence="2 8" id="KW-0859">Xylose metabolism</keyword>
<dbReference type="PROSITE" id="PS00445">
    <property type="entry name" value="FGGY_KINASES_2"/>
    <property type="match status" value="1"/>
</dbReference>
<dbReference type="RefSeq" id="WP_189498178.1">
    <property type="nucleotide sequence ID" value="NZ_BMZH01000008.1"/>
</dbReference>
<keyword evidence="7 8" id="KW-0119">Carbohydrate metabolism</keyword>
<dbReference type="HAMAP" id="MF_02220">
    <property type="entry name" value="XylB"/>
    <property type="match status" value="1"/>
</dbReference>
<gene>
    <name evidence="8 10" type="primary">xylB</name>
    <name evidence="13" type="ORF">GCM10009069_20860</name>
</gene>
<proteinExistence type="inferred from homology"/>
<sequence length="486" mass="51850">MYLGIDIGTSGVKAVIVDDAGAVLTDGHATLSVNRPKPLHSEQNPSDWWEATNSAVMALEPKWRKAVTAVGLTGQMHGATLIGDDGKALRPAILWNDGRSAVECETLERSVQDLRAITGNCAMPGFTAPKLLWVKNHEPDIFSKIRKVLLPKDYVRLRMTGDYASDMSDSAGTLWLDTENRRWSDAVLNATGLTTDHMPRLYEGTEVTGRLRAELAEAWGMARVDVVAGGGDNAAGAVGSGVVEKGEGFLSLGTSGVIFLADDAYRPHPDGGIHTFCHALPNRWHQMAVMLSAASAIDWVAGICGFDDPAALYATAETSNRLSRGEIFLPYLSGERTPHNNPSAQGVFFGLTHATGTAELAQAALEGVAFGLADGVKALRDSGAEIKSLSVIGGGSKSAYWGKILASVFDIPLIYRDSGSVGPAYGAARLARLGVTKVCIEDVCKPPAIQNIIEPDAAMRDHLMERLGLFRSLYASLSEAFKENQS</sequence>
<dbReference type="SUPFAM" id="SSF53067">
    <property type="entry name" value="Actin-like ATPase domain"/>
    <property type="match status" value="2"/>
</dbReference>
<feature type="active site" description="Proton acceptor" evidence="8">
    <location>
        <position position="232"/>
    </location>
</feature>
<dbReference type="EMBL" id="BMZH01000008">
    <property type="protein sequence ID" value="GHA97745.1"/>
    <property type="molecule type" value="Genomic_DNA"/>
</dbReference>
<comment type="caution">
    <text evidence="13">The sequence shown here is derived from an EMBL/GenBank/DDBJ whole genome shotgun (WGS) entry which is preliminary data.</text>
</comment>
<dbReference type="CDD" id="cd07808">
    <property type="entry name" value="ASKHA_NBD_FGGY_EcXK-like"/>
    <property type="match status" value="1"/>
</dbReference>
<dbReference type="InterPro" id="IPR043129">
    <property type="entry name" value="ATPase_NBD"/>
</dbReference>
<evidence type="ECO:0000259" key="11">
    <source>
        <dbReference type="Pfam" id="PF00370"/>
    </source>
</evidence>
<comment type="function">
    <text evidence="8">Catalyzes the phosphorylation of D-xylulose to D-xylulose 5-phosphate.</text>
</comment>
<feature type="domain" description="Carbohydrate kinase FGGY C-terminal" evidence="12">
    <location>
        <begin position="250"/>
        <end position="431"/>
    </location>
</feature>
<evidence type="ECO:0000256" key="7">
    <source>
        <dbReference type="ARBA" id="ARBA00023277"/>
    </source>
</evidence>
<evidence type="ECO:0000256" key="5">
    <source>
        <dbReference type="ARBA" id="ARBA00022777"/>
    </source>
</evidence>
<accession>A0A8J3CS39</accession>
<organism evidence="13 14">
    <name type="scientific">Algimonas arctica</name>
    <dbReference type="NCBI Taxonomy" id="1479486"/>
    <lineage>
        <taxon>Bacteria</taxon>
        <taxon>Pseudomonadati</taxon>
        <taxon>Pseudomonadota</taxon>
        <taxon>Alphaproteobacteria</taxon>
        <taxon>Maricaulales</taxon>
        <taxon>Robiginitomaculaceae</taxon>
        <taxon>Algimonas</taxon>
    </lineage>
</organism>
<keyword evidence="6 8" id="KW-0067">ATP-binding</keyword>
<evidence type="ECO:0000256" key="6">
    <source>
        <dbReference type="ARBA" id="ARBA00022840"/>
    </source>
</evidence>
<dbReference type="Gene3D" id="3.30.420.40">
    <property type="match status" value="2"/>
</dbReference>
<feature type="domain" description="Carbohydrate kinase FGGY N-terminal" evidence="11">
    <location>
        <begin position="1"/>
        <end position="239"/>
    </location>
</feature>
<keyword evidence="3 8" id="KW-0808">Transferase</keyword>
<evidence type="ECO:0000259" key="12">
    <source>
        <dbReference type="Pfam" id="PF02782"/>
    </source>
</evidence>
<evidence type="ECO:0000256" key="8">
    <source>
        <dbReference type="HAMAP-Rule" id="MF_02220"/>
    </source>
</evidence>
<keyword evidence="5 8" id="KW-0418">Kinase</keyword>
<evidence type="ECO:0000256" key="10">
    <source>
        <dbReference type="RuleBase" id="RU364073"/>
    </source>
</evidence>
<keyword evidence="4 8" id="KW-0547">Nucleotide-binding</keyword>
<dbReference type="GO" id="GO:0005998">
    <property type="term" value="P:xylulose catabolic process"/>
    <property type="evidence" value="ECO:0007669"/>
    <property type="project" value="UniProtKB-UniRule"/>
</dbReference>
<keyword evidence="14" id="KW-1185">Reference proteome</keyword>
<evidence type="ECO:0000256" key="1">
    <source>
        <dbReference type="ARBA" id="ARBA00009156"/>
    </source>
</evidence>
<dbReference type="PIRSF" id="PIRSF000538">
    <property type="entry name" value="GlpK"/>
    <property type="match status" value="1"/>
</dbReference>
<dbReference type="GO" id="GO:0005524">
    <property type="term" value="F:ATP binding"/>
    <property type="evidence" value="ECO:0007669"/>
    <property type="project" value="UniProtKB-UniRule"/>
</dbReference>
<feature type="site" description="Important for activity" evidence="8">
    <location>
        <position position="6"/>
    </location>
</feature>
<dbReference type="PANTHER" id="PTHR43095">
    <property type="entry name" value="SUGAR KINASE"/>
    <property type="match status" value="1"/>
</dbReference>
<dbReference type="EC" id="2.7.1.17" evidence="8 10"/>
<dbReference type="InterPro" id="IPR018484">
    <property type="entry name" value="FGGY_N"/>
</dbReference>
<feature type="binding site" evidence="8">
    <location>
        <begin position="76"/>
        <end position="77"/>
    </location>
    <ligand>
        <name>substrate</name>
    </ligand>
</feature>
<name>A0A8J3CS39_9PROT</name>
<evidence type="ECO:0000313" key="13">
    <source>
        <dbReference type="EMBL" id="GHA97745.1"/>
    </source>
</evidence>
<dbReference type="PROSITE" id="PS00933">
    <property type="entry name" value="FGGY_KINASES_1"/>
    <property type="match status" value="1"/>
</dbReference>
<evidence type="ECO:0000256" key="3">
    <source>
        <dbReference type="ARBA" id="ARBA00022679"/>
    </source>
</evidence>
<dbReference type="InterPro" id="IPR000577">
    <property type="entry name" value="Carb_kinase_FGGY"/>
</dbReference>